<feature type="domain" description="Secretion system C-terminal sorting" evidence="5">
    <location>
        <begin position="586"/>
        <end position="653"/>
    </location>
</feature>
<dbReference type="Proteomes" id="UP000240357">
    <property type="component" value="Unassembled WGS sequence"/>
</dbReference>
<reference evidence="6 7" key="1">
    <citation type="submission" date="2018-03" db="EMBL/GenBank/DDBJ databases">
        <title>Adhaeribacter sp. HMF7605 Genome sequencing and assembly.</title>
        <authorList>
            <person name="Kang H."/>
            <person name="Kang J."/>
            <person name="Cha I."/>
            <person name="Kim H."/>
            <person name="Joh K."/>
        </authorList>
    </citation>
    <scope>NUCLEOTIDE SEQUENCE [LARGE SCALE GENOMIC DNA]</scope>
    <source>
        <strain evidence="6 7">HMF7605</strain>
    </source>
</reference>
<dbReference type="PANTHER" id="PTHR31297:SF17">
    <property type="entry name" value="ENDOGLUCANASE"/>
    <property type="match status" value="1"/>
</dbReference>
<accession>A0A2T2YDK6</accession>
<dbReference type="GO" id="GO:0009986">
    <property type="term" value="C:cell surface"/>
    <property type="evidence" value="ECO:0007669"/>
    <property type="project" value="TreeGrafter"/>
</dbReference>
<dbReference type="PANTHER" id="PTHR31297">
    <property type="entry name" value="GLUCAN ENDO-1,6-BETA-GLUCOSIDASE B"/>
    <property type="match status" value="1"/>
</dbReference>
<dbReference type="OrthoDB" id="9800955at2"/>
<sequence>MQTLYFFKKSSRIKNILFISVLLLIGSFGKLQAQEAPFRKGINLTNWFQAASVREVQINKYTRKDFEQIKSLGCDVIRLPINLHYMTSGAPNYTLEPLFFQFLDQPVQWAEELNLHLILDNHTFDPIANTPPDIEQILKKVWPQVAQHYRNRSNLLYYEVLNEPHGISATQWNAIQQKVINAIRAVDTQHTIIVGATNFNSYQSMAEMPVYPDTNLIYTFHFYDPFLFTHQGASWVEPSMEPLAQMPFPYQATNMPALPATLKNTWLESAYNQYSTDGTVAKVKEWIDVAANFKNTHGVKVFCGEFGVLATNSPSTDRVNWYQTVRSYLEEKNIAWTTWDYHGGFGLFKPGGNDLFHHDLNIPLLTALGFNLPPQTDFTIKPDTVGFLIYDDYLGAGLSNESYGSGNVNFYSPDLPNNGNYSISWAKAEQYNSISLNFKPDKDLSELRKKAYALDFFVRGTAPGVNFDLRFIDTKTTAPNDHPWRAVITLDAQKVSFDGRWHHLHIPLTDFAEQGAWDNNQWYNPEGKFDWRRIDRLEITSEHAAFNNNQLWFDNVYLTDQDTAQVRQPGTVTGTKKNQNKSAVHVYPNPARNHLTIKAETNGKLTYEILDNLGRVLLRNSFQSQTEVNILTFPAGVYLVKLTQTDHSYTIHRMVKVD</sequence>
<dbReference type="SUPFAM" id="SSF51445">
    <property type="entry name" value="(Trans)glycosidases"/>
    <property type="match status" value="1"/>
</dbReference>
<dbReference type="Pfam" id="PF00150">
    <property type="entry name" value="Cellulase"/>
    <property type="match status" value="1"/>
</dbReference>
<dbReference type="GO" id="GO:0009251">
    <property type="term" value="P:glucan catabolic process"/>
    <property type="evidence" value="ECO:0007669"/>
    <property type="project" value="TreeGrafter"/>
</dbReference>
<proteinExistence type="predicted"/>
<keyword evidence="7" id="KW-1185">Reference proteome</keyword>
<dbReference type="Pfam" id="PF18962">
    <property type="entry name" value="Por_Secre_tail"/>
    <property type="match status" value="1"/>
</dbReference>
<evidence type="ECO:0000259" key="4">
    <source>
        <dbReference type="Pfam" id="PF00150"/>
    </source>
</evidence>
<dbReference type="InterPro" id="IPR050386">
    <property type="entry name" value="Glycosyl_hydrolase_5"/>
</dbReference>
<evidence type="ECO:0008006" key="8">
    <source>
        <dbReference type="Google" id="ProtNLM"/>
    </source>
</evidence>
<dbReference type="RefSeq" id="WP_106928284.1">
    <property type="nucleotide sequence ID" value="NZ_PYFT01000001.1"/>
</dbReference>
<dbReference type="GO" id="GO:0005576">
    <property type="term" value="C:extracellular region"/>
    <property type="evidence" value="ECO:0007669"/>
    <property type="project" value="TreeGrafter"/>
</dbReference>
<dbReference type="SUPFAM" id="SSF49785">
    <property type="entry name" value="Galactose-binding domain-like"/>
    <property type="match status" value="1"/>
</dbReference>
<keyword evidence="2" id="KW-0378">Hydrolase</keyword>
<dbReference type="InterPro" id="IPR026444">
    <property type="entry name" value="Secre_tail"/>
</dbReference>
<dbReference type="InterPro" id="IPR017853">
    <property type="entry name" value="GH"/>
</dbReference>
<keyword evidence="3" id="KW-0326">Glycosidase</keyword>
<evidence type="ECO:0000259" key="5">
    <source>
        <dbReference type="Pfam" id="PF18962"/>
    </source>
</evidence>
<feature type="domain" description="Glycoside hydrolase family 5" evidence="4">
    <location>
        <begin position="57"/>
        <end position="342"/>
    </location>
</feature>
<dbReference type="InterPro" id="IPR008979">
    <property type="entry name" value="Galactose-bd-like_sf"/>
</dbReference>
<dbReference type="Gene3D" id="2.60.120.430">
    <property type="entry name" value="Galactose-binding lectin"/>
    <property type="match status" value="1"/>
</dbReference>
<evidence type="ECO:0000313" key="7">
    <source>
        <dbReference type="Proteomes" id="UP000240357"/>
    </source>
</evidence>
<evidence type="ECO:0000256" key="2">
    <source>
        <dbReference type="ARBA" id="ARBA00022801"/>
    </source>
</evidence>
<dbReference type="AlphaFoldDB" id="A0A2T2YDK6"/>
<dbReference type="InterPro" id="IPR018087">
    <property type="entry name" value="Glyco_hydro_5_CS"/>
</dbReference>
<dbReference type="InterPro" id="IPR001547">
    <property type="entry name" value="Glyco_hydro_5"/>
</dbReference>
<dbReference type="Gene3D" id="3.20.20.80">
    <property type="entry name" value="Glycosidases"/>
    <property type="match status" value="1"/>
</dbReference>
<dbReference type="EMBL" id="PYFT01000001">
    <property type="protein sequence ID" value="PSR53548.1"/>
    <property type="molecule type" value="Genomic_DNA"/>
</dbReference>
<dbReference type="GO" id="GO:0008422">
    <property type="term" value="F:beta-glucosidase activity"/>
    <property type="evidence" value="ECO:0007669"/>
    <property type="project" value="TreeGrafter"/>
</dbReference>
<keyword evidence="1" id="KW-0732">Signal</keyword>
<name>A0A2T2YDK6_9BACT</name>
<evidence type="ECO:0000313" key="6">
    <source>
        <dbReference type="EMBL" id="PSR53548.1"/>
    </source>
</evidence>
<dbReference type="PROSITE" id="PS00659">
    <property type="entry name" value="GLYCOSYL_HYDROL_F5"/>
    <property type="match status" value="1"/>
</dbReference>
<protein>
    <recommendedName>
        <fullName evidence="8">Glycoside hydrolase family 5 domain-containing protein</fullName>
    </recommendedName>
</protein>
<gene>
    <name evidence="6" type="ORF">AHMF7605_08425</name>
</gene>
<organism evidence="6 7">
    <name type="scientific">Adhaeribacter arboris</name>
    <dbReference type="NCBI Taxonomy" id="2072846"/>
    <lineage>
        <taxon>Bacteria</taxon>
        <taxon>Pseudomonadati</taxon>
        <taxon>Bacteroidota</taxon>
        <taxon>Cytophagia</taxon>
        <taxon>Cytophagales</taxon>
        <taxon>Hymenobacteraceae</taxon>
        <taxon>Adhaeribacter</taxon>
    </lineage>
</organism>
<comment type="caution">
    <text evidence="6">The sequence shown here is derived from an EMBL/GenBank/DDBJ whole genome shotgun (WGS) entry which is preliminary data.</text>
</comment>
<evidence type="ECO:0000256" key="3">
    <source>
        <dbReference type="ARBA" id="ARBA00023295"/>
    </source>
</evidence>
<evidence type="ECO:0000256" key="1">
    <source>
        <dbReference type="ARBA" id="ARBA00022729"/>
    </source>
</evidence>
<dbReference type="NCBIfam" id="TIGR04183">
    <property type="entry name" value="Por_Secre_tail"/>
    <property type="match status" value="1"/>
</dbReference>